<dbReference type="EMBL" id="JADWDJ010000004">
    <property type="protein sequence ID" value="KAG5282790.1"/>
    <property type="molecule type" value="Genomic_DNA"/>
</dbReference>
<dbReference type="PANTHER" id="PTHR31025">
    <property type="entry name" value="SI:CH211-196P9.1-RELATED"/>
    <property type="match status" value="1"/>
</dbReference>
<dbReference type="Proteomes" id="UP000823561">
    <property type="component" value="Chromosome 4"/>
</dbReference>
<gene>
    <name evidence="1" type="ORF">AALO_G00059970</name>
</gene>
<organism evidence="1 2">
    <name type="scientific">Alosa alosa</name>
    <name type="common">allis shad</name>
    <dbReference type="NCBI Taxonomy" id="278164"/>
    <lineage>
        <taxon>Eukaryota</taxon>
        <taxon>Metazoa</taxon>
        <taxon>Chordata</taxon>
        <taxon>Craniata</taxon>
        <taxon>Vertebrata</taxon>
        <taxon>Euteleostomi</taxon>
        <taxon>Actinopterygii</taxon>
        <taxon>Neopterygii</taxon>
        <taxon>Teleostei</taxon>
        <taxon>Clupei</taxon>
        <taxon>Clupeiformes</taxon>
        <taxon>Clupeoidei</taxon>
        <taxon>Clupeidae</taxon>
        <taxon>Alosa</taxon>
    </lineage>
</organism>
<protein>
    <submittedName>
        <fullName evidence="1">Uncharacterized protein</fullName>
    </submittedName>
</protein>
<reference evidence="1" key="1">
    <citation type="submission" date="2020-10" db="EMBL/GenBank/DDBJ databases">
        <title>Chromosome-scale genome assembly of the Allis shad, Alosa alosa.</title>
        <authorList>
            <person name="Margot Z."/>
            <person name="Christophe K."/>
            <person name="Cabau C."/>
            <person name="Louis A."/>
            <person name="Berthelot C."/>
            <person name="Parey E."/>
            <person name="Roest Crollius H."/>
            <person name="Montfort J."/>
            <person name="Robinson-Rechavi M."/>
            <person name="Bucao C."/>
            <person name="Bouchez O."/>
            <person name="Gislard M."/>
            <person name="Lluch J."/>
            <person name="Milhes M."/>
            <person name="Lampietro C."/>
            <person name="Lopez Roques C."/>
            <person name="Donnadieu C."/>
            <person name="Braasch I."/>
            <person name="Desvignes T."/>
            <person name="Postlethwait J."/>
            <person name="Bobe J."/>
            <person name="Guiguen Y."/>
        </authorList>
    </citation>
    <scope>NUCLEOTIDE SEQUENCE</scope>
    <source>
        <strain evidence="1">M-15738</strain>
        <tissue evidence="1">Blood</tissue>
    </source>
</reference>
<proteinExistence type="predicted"/>
<sequence>MIKETEKKKFDSTFVKETMALTFSFRRQEVVDIEPLVTVLRDRWPALFFKDEICREFYRITNIDLMVTFQSSLEKFTPALMKYYRKKKEPAGSELTALLAPLDDQVSDIMDLRKRVALEGLPLVLKEESGCLFRKCLETDAEEIYTRNVKIGILTVLEDDVAVRKSLPTVINIAIILEETVVLEDIKDLPSAVAYLFGLLYATNMEYPKDLSYTFEVIQKVFVELDAQSCSSRALSLRRKLYELLR</sequence>
<comment type="caution">
    <text evidence="1">The sequence shown here is derived from an EMBL/GenBank/DDBJ whole genome shotgun (WGS) entry which is preliminary data.</text>
</comment>
<evidence type="ECO:0000313" key="2">
    <source>
        <dbReference type="Proteomes" id="UP000823561"/>
    </source>
</evidence>
<evidence type="ECO:0000313" key="1">
    <source>
        <dbReference type="EMBL" id="KAG5282790.1"/>
    </source>
</evidence>
<dbReference type="AlphaFoldDB" id="A0AAV6H698"/>
<dbReference type="PANTHER" id="PTHR31025:SF27">
    <property type="entry name" value="SI:CH211-193K19.2-RELATED"/>
    <property type="match status" value="1"/>
</dbReference>
<accession>A0AAV6H698</accession>
<name>A0AAV6H698_9TELE</name>
<keyword evidence="2" id="KW-1185">Reference proteome</keyword>